<dbReference type="Proteomes" id="UP000633509">
    <property type="component" value="Unassembled WGS sequence"/>
</dbReference>
<sequence>MSFILVLSSHFAELKHKDRFDELTGQKRAAAEFAQNTPGLQLRIGPFAWSA</sequence>
<comment type="caution">
    <text evidence="1">The sequence shown here is derived from an EMBL/GenBank/DDBJ whole genome shotgun (WGS) entry which is preliminary data.</text>
</comment>
<dbReference type="EMBL" id="JADBEK010000001">
    <property type="protein sequence ID" value="MBE1586775.1"/>
    <property type="molecule type" value="Genomic_DNA"/>
</dbReference>
<gene>
    <name evidence="1" type="ORF">H4W80_005033</name>
</gene>
<protein>
    <submittedName>
        <fullName evidence="1">Uncharacterized protein</fullName>
    </submittedName>
</protein>
<proteinExistence type="predicted"/>
<reference evidence="1 2" key="1">
    <citation type="submission" date="2020-10" db="EMBL/GenBank/DDBJ databases">
        <title>Sequencing the genomes of 1000 actinobacteria strains.</title>
        <authorList>
            <person name="Klenk H.-P."/>
        </authorList>
    </citation>
    <scope>NUCLEOTIDE SEQUENCE [LARGE SCALE GENOMIC DNA]</scope>
    <source>
        <strain evidence="1 2">DSM 43173</strain>
    </source>
</reference>
<accession>A0ABR9M1L9</accession>
<evidence type="ECO:0000313" key="2">
    <source>
        <dbReference type="Proteomes" id="UP000633509"/>
    </source>
</evidence>
<evidence type="ECO:0000313" key="1">
    <source>
        <dbReference type="EMBL" id="MBE1586775.1"/>
    </source>
</evidence>
<keyword evidence="2" id="KW-1185">Reference proteome</keyword>
<organism evidence="1 2">
    <name type="scientific">Nonomuraea angiospora</name>
    <dbReference type="NCBI Taxonomy" id="46172"/>
    <lineage>
        <taxon>Bacteria</taxon>
        <taxon>Bacillati</taxon>
        <taxon>Actinomycetota</taxon>
        <taxon>Actinomycetes</taxon>
        <taxon>Streptosporangiales</taxon>
        <taxon>Streptosporangiaceae</taxon>
        <taxon>Nonomuraea</taxon>
    </lineage>
</organism>
<name>A0ABR9M1L9_9ACTN</name>